<dbReference type="PANTHER" id="PTHR42714">
    <property type="entry name" value="TRNA MODIFICATION GTPASE GTPBP3"/>
    <property type="match status" value="1"/>
</dbReference>
<keyword evidence="11" id="KW-1185">Reference proteome</keyword>
<evidence type="ECO:0000256" key="4">
    <source>
        <dbReference type="ARBA" id="ARBA00022842"/>
    </source>
</evidence>
<dbReference type="AlphaFoldDB" id="A0A7T7XMX2"/>
<keyword evidence="5 7" id="KW-0630">Potassium</keyword>
<comment type="subunit">
    <text evidence="7">Homodimer. Heterotetramer of two MnmE and two MnmG subunits.</text>
</comment>
<comment type="caution">
    <text evidence="7">Lacks conserved residue(s) required for the propagation of feature annotation.</text>
</comment>
<dbReference type="Proteomes" id="UP000595917">
    <property type="component" value="Chromosome"/>
</dbReference>
<feature type="binding site" evidence="7">
    <location>
        <begin position="252"/>
        <end position="257"/>
    </location>
    <ligand>
        <name>GTP</name>
        <dbReference type="ChEBI" id="CHEBI:37565"/>
    </ligand>
</feature>
<dbReference type="Gene3D" id="3.40.50.300">
    <property type="entry name" value="P-loop containing nucleotide triphosphate hydrolases"/>
    <property type="match status" value="1"/>
</dbReference>
<dbReference type="InterPro" id="IPR031168">
    <property type="entry name" value="G_TrmE"/>
</dbReference>
<dbReference type="PROSITE" id="PS51709">
    <property type="entry name" value="G_TRME"/>
    <property type="match status" value="1"/>
</dbReference>
<feature type="binding site" evidence="7">
    <location>
        <position position="277"/>
    </location>
    <ligand>
        <name>Mg(2+)</name>
        <dbReference type="ChEBI" id="CHEBI:18420"/>
    </ligand>
</feature>
<dbReference type="EMBL" id="CP067089">
    <property type="protein sequence ID" value="QQO09251.1"/>
    <property type="molecule type" value="Genomic_DNA"/>
</dbReference>
<dbReference type="SUPFAM" id="SSF52540">
    <property type="entry name" value="P-loop containing nucleoside triphosphate hydrolases"/>
    <property type="match status" value="1"/>
</dbReference>
<sequence>MDRPAYGNNDPIAAYATPLGESALAVIRITGDCSIDLCSRIFSRPAKLQESPGNTLVHGWIIREDGERIDEVMISVFRAPRSYTGEEGLDISCHGGIAAAKAVMRRLRTAGFRDALPGEFSFRAFMNGKLDLTRAESVMELVSAKTDLSRQHAVSRLSGDLERDIRSVKDLLVKTLAATELFLDYSEDDGVSMIAGGSPDTGFIEDDEAAGRMPEQQAAETALERLKALSASYTMETLYRDGALVVIAGPPNAGKSSLFNRLLKEDRSIVTDIPGTTRDWIEAWISVEGIPVRIVDTAGFQESEDPVELLGIERSRNLLAEADLILYLIDGTRGLTDDDRDFFRNTPGGGENSDPPETAPGILLWNKADQTPLPEGLAGTGAAAVLGISAKTGDNIQELNSAIARLLESRFGGTGEAPAAGIATERQKTLVDSAAASVAEALELARGEAPLDIIAPMLREAVNALGEITGDVSTADILETMFSRFCVGK</sequence>
<dbReference type="HAMAP" id="MF_00379">
    <property type="entry name" value="GTPase_MnmE"/>
    <property type="match status" value="1"/>
</dbReference>
<dbReference type="SUPFAM" id="SSF103025">
    <property type="entry name" value="Folate-binding domain"/>
    <property type="match status" value="1"/>
</dbReference>
<comment type="cofactor">
    <cofactor evidence="7">
        <name>K(+)</name>
        <dbReference type="ChEBI" id="CHEBI:29103"/>
    </cofactor>
    <text evidence="7">Binds 1 potassium ion per subunit.</text>
</comment>
<evidence type="ECO:0000256" key="1">
    <source>
        <dbReference type="ARBA" id="ARBA00011043"/>
    </source>
</evidence>
<dbReference type="RefSeq" id="WP_215626557.1">
    <property type="nucleotide sequence ID" value="NZ_CP067089.2"/>
</dbReference>
<feature type="binding site" evidence="7">
    <location>
        <position position="276"/>
    </location>
    <ligand>
        <name>K(+)</name>
        <dbReference type="ChEBI" id="CHEBI:29103"/>
    </ligand>
</feature>
<feature type="binding site" evidence="7">
    <location>
        <begin position="366"/>
        <end position="369"/>
    </location>
    <ligand>
        <name>GTP</name>
        <dbReference type="ChEBI" id="CHEBI:37565"/>
    </ligand>
</feature>
<dbReference type="Gene3D" id="1.20.120.430">
    <property type="entry name" value="tRNA modification GTPase MnmE domain 2"/>
    <property type="match status" value="1"/>
</dbReference>
<evidence type="ECO:0000256" key="6">
    <source>
        <dbReference type="ARBA" id="ARBA00023134"/>
    </source>
</evidence>
<keyword evidence="2 7" id="KW-0819">tRNA processing</keyword>
<keyword evidence="4 7" id="KW-0460">Magnesium</keyword>
<dbReference type="InterPro" id="IPR005225">
    <property type="entry name" value="Small_GTP-bd"/>
</dbReference>
<evidence type="ECO:0000256" key="7">
    <source>
        <dbReference type="HAMAP-Rule" id="MF_00379"/>
    </source>
</evidence>
<accession>A0A7T7XMX2</accession>
<dbReference type="InterPro" id="IPR027368">
    <property type="entry name" value="MnmE_dom2"/>
</dbReference>
<evidence type="ECO:0000256" key="3">
    <source>
        <dbReference type="ARBA" id="ARBA00022741"/>
    </source>
</evidence>
<keyword evidence="7" id="KW-0963">Cytoplasm</keyword>
<dbReference type="Pfam" id="PF12631">
    <property type="entry name" value="MnmE_helical"/>
    <property type="match status" value="1"/>
</dbReference>
<comment type="similarity">
    <text evidence="1 7 8">Belongs to the TRAFAC class TrmE-Era-EngA-EngB-Septin-like GTPase superfamily. TrmE GTPase family.</text>
</comment>
<dbReference type="KEGG" id="bhc:JFL75_20355"/>
<dbReference type="Pfam" id="PF01926">
    <property type="entry name" value="MMR_HSR1"/>
    <property type="match status" value="1"/>
</dbReference>
<dbReference type="EC" id="3.6.-.-" evidence="7"/>
<dbReference type="GO" id="GO:0005829">
    <property type="term" value="C:cytosol"/>
    <property type="evidence" value="ECO:0007669"/>
    <property type="project" value="TreeGrafter"/>
</dbReference>
<feature type="binding site" evidence="7">
    <location>
        <begin position="296"/>
        <end position="299"/>
    </location>
    <ligand>
        <name>GTP</name>
        <dbReference type="ChEBI" id="CHEBI:37565"/>
    </ligand>
</feature>
<dbReference type="PANTHER" id="PTHR42714:SF2">
    <property type="entry name" value="TRNA MODIFICATION GTPASE GTPBP3, MITOCHONDRIAL"/>
    <property type="match status" value="1"/>
</dbReference>
<dbReference type="InterPro" id="IPR027266">
    <property type="entry name" value="TrmE/GcvT-like"/>
</dbReference>
<comment type="function">
    <text evidence="7">Exhibits a very high intrinsic GTPase hydrolysis rate. Involved in the addition of a carboxymethylaminomethyl (cmnm) group at the wobble position (U34) of certain tRNAs, forming tRNA-cmnm(5)s(2)U34.</text>
</comment>
<proteinExistence type="inferred from homology"/>
<evidence type="ECO:0000256" key="8">
    <source>
        <dbReference type="RuleBase" id="RU003313"/>
    </source>
</evidence>
<gene>
    <name evidence="7 10" type="primary">mnmE</name>
    <name evidence="7" type="synonym">trmE</name>
    <name evidence="10" type="ORF">JFL75_20355</name>
</gene>
<evidence type="ECO:0000256" key="2">
    <source>
        <dbReference type="ARBA" id="ARBA00022694"/>
    </source>
</evidence>
<dbReference type="InterPro" id="IPR004520">
    <property type="entry name" value="GTPase_MnmE"/>
</dbReference>
<organism evidence="10 11">
    <name type="scientific">Breznakiella homolactica</name>
    <dbReference type="NCBI Taxonomy" id="2798577"/>
    <lineage>
        <taxon>Bacteria</taxon>
        <taxon>Pseudomonadati</taxon>
        <taxon>Spirochaetota</taxon>
        <taxon>Spirochaetia</taxon>
        <taxon>Spirochaetales</taxon>
        <taxon>Breznakiellaceae</taxon>
        <taxon>Breznakiella</taxon>
    </lineage>
</organism>
<dbReference type="NCBIfam" id="TIGR00450">
    <property type="entry name" value="mnmE_trmE_thdF"/>
    <property type="match status" value="1"/>
</dbReference>
<dbReference type="GO" id="GO:0003924">
    <property type="term" value="F:GTPase activity"/>
    <property type="evidence" value="ECO:0007669"/>
    <property type="project" value="UniProtKB-UniRule"/>
</dbReference>
<dbReference type="InterPro" id="IPR018948">
    <property type="entry name" value="GTP-bd_TrmE_N"/>
</dbReference>
<dbReference type="InterPro" id="IPR025867">
    <property type="entry name" value="MnmE_helical"/>
</dbReference>
<dbReference type="InterPro" id="IPR027417">
    <property type="entry name" value="P-loop_NTPase"/>
</dbReference>
<dbReference type="Pfam" id="PF10396">
    <property type="entry name" value="TrmE_N"/>
    <property type="match status" value="1"/>
</dbReference>
<evidence type="ECO:0000259" key="9">
    <source>
        <dbReference type="PROSITE" id="PS51709"/>
    </source>
</evidence>
<feature type="domain" description="TrmE-type G" evidence="9">
    <location>
        <begin position="242"/>
        <end position="408"/>
    </location>
</feature>
<dbReference type="CDD" id="cd04164">
    <property type="entry name" value="trmE"/>
    <property type="match status" value="1"/>
</dbReference>
<feature type="binding site" evidence="7">
    <location>
        <position position="256"/>
    </location>
    <ligand>
        <name>Mg(2+)</name>
        <dbReference type="ChEBI" id="CHEBI:18420"/>
    </ligand>
</feature>
<evidence type="ECO:0000256" key="5">
    <source>
        <dbReference type="ARBA" id="ARBA00022958"/>
    </source>
</evidence>
<dbReference type="InterPro" id="IPR006073">
    <property type="entry name" value="GTP-bd"/>
</dbReference>
<dbReference type="GO" id="GO:0046872">
    <property type="term" value="F:metal ion binding"/>
    <property type="evidence" value="ECO:0007669"/>
    <property type="project" value="UniProtKB-KW"/>
</dbReference>
<dbReference type="GO" id="GO:0002098">
    <property type="term" value="P:tRNA wobble uridine modification"/>
    <property type="evidence" value="ECO:0007669"/>
    <property type="project" value="TreeGrafter"/>
</dbReference>
<dbReference type="GO" id="GO:0005525">
    <property type="term" value="F:GTP binding"/>
    <property type="evidence" value="ECO:0007669"/>
    <property type="project" value="UniProtKB-UniRule"/>
</dbReference>
<reference evidence="10" key="1">
    <citation type="submission" date="2021-01" db="EMBL/GenBank/DDBJ databases">
        <title>Description of Breznakiella homolactica.</title>
        <authorList>
            <person name="Song Y."/>
            <person name="Brune A."/>
        </authorList>
    </citation>
    <scope>NUCLEOTIDE SEQUENCE</scope>
    <source>
        <strain evidence="10">RmG30</strain>
    </source>
</reference>
<comment type="subcellular location">
    <subcellularLocation>
        <location evidence="7">Cytoplasm</location>
    </subcellularLocation>
</comment>
<dbReference type="CDD" id="cd14858">
    <property type="entry name" value="TrmE_N"/>
    <property type="match status" value="1"/>
</dbReference>
<keyword evidence="7" id="KW-0378">Hydrolase</keyword>
<feature type="binding site" evidence="7">
    <location>
        <begin position="271"/>
        <end position="277"/>
    </location>
    <ligand>
        <name>GTP</name>
        <dbReference type="ChEBI" id="CHEBI:37565"/>
    </ligand>
</feature>
<evidence type="ECO:0000313" key="11">
    <source>
        <dbReference type="Proteomes" id="UP000595917"/>
    </source>
</evidence>
<dbReference type="NCBIfam" id="TIGR00231">
    <property type="entry name" value="small_GTP"/>
    <property type="match status" value="1"/>
</dbReference>
<feature type="binding site" evidence="7">
    <location>
        <position position="271"/>
    </location>
    <ligand>
        <name>K(+)</name>
        <dbReference type="ChEBI" id="CHEBI:29103"/>
    </ligand>
</feature>
<dbReference type="Gene3D" id="3.30.1360.120">
    <property type="entry name" value="Probable tRNA modification gtpase trme, domain 1"/>
    <property type="match status" value="1"/>
</dbReference>
<keyword evidence="7" id="KW-0479">Metal-binding</keyword>
<feature type="binding site" evidence="7">
    <location>
        <position position="252"/>
    </location>
    <ligand>
        <name>K(+)</name>
        <dbReference type="ChEBI" id="CHEBI:29103"/>
    </ligand>
</feature>
<name>A0A7T7XMX2_9SPIR</name>
<evidence type="ECO:0000313" key="10">
    <source>
        <dbReference type="EMBL" id="QQO09251.1"/>
    </source>
</evidence>
<dbReference type="GO" id="GO:0030488">
    <property type="term" value="P:tRNA methylation"/>
    <property type="evidence" value="ECO:0007669"/>
    <property type="project" value="TreeGrafter"/>
</dbReference>
<keyword evidence="3 7" id="KW-0547">Nucleotide-binding</keyword>
<keyword evidence="6 7" id="KW-0342">GTP-binding</keyword>
<feature type="binding site" evidence="7">
    <location>
        <position position="273"/>
    </location>
    <ligand>
        <name>K(+)</name>
        <dbReference type="ChEBI" id="CHEBI:29103"/>
    </ligand>
</feature>
<protein>
    <recommendedName>
        <fullName evidence="7">tRNA modification GTPase MnmE</fullName>
        <ecNumber evidence="7">3.6.-.-</ecNumber>
    </recommendedName>
</protein>